<keyword evidence="4" id="KW-1185">Reference proteome</keyword>
<proteinExistence type="predicted"/>
<dbReference type="RefSeq" id="WP_254156420.1">
    <property type="nucleotide sequence ID" value="NZ_CP100355.1"/>
</dbReference>
<evidence type="ECO:0000259" key="2">
    <source>
        <dbReference type="Pfam" id="PF01408"/>
    </source>
</evidence>
<dbReference type="KEGG" id="sawl:NGM29_11835"/>
<dbReference type="AlphaFoldDB" id="A0A9E7STF3"/>
<gene>
    <name evidence="3" type="ORF">NGM29_11835</name>
</gene>
<dbReference type="GO" id="GO:0000166">
    <property type="term" value="F:nucleotide binding"/>
    <property type="evidence" value="ECO:0007669"/>
    <property type="project" value="InterPro"/>
</dbReference>
<protein>
    <submittedName>
        <fullName evidence="3">Gfo/Idh/MocA family oxidoreductase</fullName>
    </submittedName>
</protein>
<evidence type="ECO:0000313" key="3">
    <source>
        <dbReference type="EMBL" id="UTF52480.1"/>
    </source>
</evidence>
<reference evidence="3" key="1">
    <citation type="submission" date="2022-06" db="EMBL/GenBank/DDBJ databases">
        <title>Diverse halophilic archaea isolated from saline environments.</title>
        <authorList>
            <person name="Cui H.-L."/>
        </authorList>
    </citation>
    <scope>NUCLEOTIDE SEQUENCE</scope>
    <source>
        <strain evidence="3">WLHS1</strain>
    </source>
</reference>
<dbReference type="GeneID" id="73290747"/>
<dbReference type="InterPro" id="IPR000683">
    <property type="entry name" value="Gfo/Idh/MocA-like_OxRdtase_N"/>
</dbReference>
<accession>A0A9E7STF3</accession>
<name>A0A9E7STF3_9EURY</name>
<feature type="domain" description="Gfo/Idh/MocA-like oxidoreductase N-terminal" evidence="2">
    <location>
        <begin position="24"/>
        <end position="137"/>
    </location>
</feature>
<dbReference type="EMBL" id="CP100355">
    <property type="protein sequence ID" value="UTF52480.1"/>
    <property type="molecule type" value="Genomic_DNA"/>
</dbReference>
<dbReference type="Gene3D" id="3.40.50.720">
    <property type="entry name" value="NAD(P)-binding Rossmann-like Domain"/>
    <property type="match status" value="1"/>
</dbReference>
<dbReference type="Proteomes" id="UP001056855">
    <property type="component" value="Chromosome"/>
</dbReference>
<dbReference type="Pfam" id="PF01408">
    <property type="entry name" value="GFO_IDH_MocA"/>
    <property type="match status" value="1"/>
</dbReference>
<sequence length="348" mass="37933">MSDYTVGIVGTGPHPENSDHDGYSMGYRHARSFRRADGCRVAACADIVADHAAAFGDEFGLDDERVFTDVQAMLDGATPDVVSICTPPSTHGELVETCARHESVQGIHCEKPMAETVGESHRLVEVCEDASVQLTINLQNRCSDAAGEIRRVIDDGAIGDLERIELGRQDLLQTGLHHVDLANYVLGDEPVEWVLGQIDYPEEHIWYTNMPSERQGLGMWAYESGVHALCSTGAGAEAVGHHTNRFIGTDGEIEFQLGDEYRIRTDGEWRTVEVGGDAAQDAAIVTLLEALETDEEPIISGRRALGSTEIVFGIWESARKRGRVSLPLEIEDNPLAALIESGELPPDE</sequence>
<dbReference type="SUPFAM" id="SSF51735">
    <property type="entry name" value="NAD(P)-binding Rossmann-fold domains"/>
    <property type="match status" value="1"/>
</dbReference>
<dbReference type="InterPro" id="IPR051450">
    <property type="entry name" value="Gfo/Idh/MocA_Oxidoreductases"/>
</dbReference>
<organism evidence="3 4">
    <name type="scientific">Natronosalvus rutilus</name>
    <dbReference type="NCBI Taxonomy" id="2953753"/>
    <lineage>
        <taxon>Archaea</taxon>
        <taxon>Methanobacteriati</taxon>
        <taxon>Methanobacteriota</taxon>
        <taxon>Stenosarchaea group</taxon>
        <taxon>Halobacteria</taxon>
        <taxon>Halobacteriales</taxon>
        <taxon>Natrialbaceae</taxon>
        <taxon>Natronosalvus</taxon>
    </lineage>
</organism>
<evidence type="ECO:0000313" key="4">
    <source>
        <dbReference type="Proteomes" id="UP001056855"/>
    </source>
</evidence>
<dbReference type="PANTHER" id="PTHR43377">
    <property type="entry name" value="BILIVERDIN REDUCTASE A"/>
    <property type="match status" value="1"/>
</dbReference>
<evidence type="ECO:0000256" key="1">
    <source>
        <dbReference type="SAM" id="MobiDB-lite"/>
    </source>
</evidence>
<dbReference type="Gene3D" id="3.30.360.10">
    <property type="entry name" value="Dihydrodipicolinate Reductase, domain 2"/>
    <property type="match status" value="1"/>
</dbReference>
<feature type="region of interest" description="Disordered" evidence="1">
    <location>
        <begin position="1"/>
        <end position="21"/>
    </location>
</feature>
<dbReference type="InterPro" id="IPR036291">
    <property type="entry name" value="NAD(P)-bd_dom_sf"/>
</dbReference>
<dbReference type="PANTHER" id="PTHR43377:SF1">
    <property type="entry name" value="BILIVERDIN REDUCTASE A"/>
    <property type="match status" value="1"/>
</dbReference>
<dbReference type="SUPFAM" id="SSF55347">
    <property type="entry name" value="Glyceraldehyde-3-phosphate dehydrogenase-like, C-terminal domain"/>
    <property type="match status" value="1"/>
</dbReference>